<accession>A0A1G2E0K1</accession>
<dbReference type="EMBL" id="MHLU01000056">
    <property type="protein sequence ID" value="OGZ19386.1"/>
    <property type="molecule type" value="Genomic_DNA"/>
</dbReference>
<dbReference type="SUPFAM" id="SSF53955">
    <property type="entry name" value="Lysozyme-like"/>
    <property type="match status" value="1"/>
</dbReference>
<name>A0A1G2E0K1_9BACT</name>
<organism evidence="2 3">
    <name type="scientific">Candidatus Lloydbacteria bacterium RIFOXYC12_FULL_46_25</name>
    <dbReference type="NCBI Taxonomy" id="1798670"/>
    <lineage>
        <taxon>Bacteria</taxon>
        <taxon>Candidatus Lloydiibacteriota</taxon>
    </lineage>
</organism>
<evidence type="ECO:0000313" key="2">
    <source>
        <dbReference type="EMBL" id="OGZ19386.1"/>
    </source>
</evidence>
<dbReference type="Gene3D" id="1.10.530.10">
    <property type="match status" value="1"/>
</dbReference>
<protein>
    <recommendedName>
        <fullName evidence="1">Transglycosylase SLT domain-containing protein</fullName>
    </recommendedName>
</protein>
<dbReference type="PANTHER" id="PTHR37423">
    <property type="entry name" value="SOLUBLE LYTIC MUREIN TRANSGLYCOSYLASE-RELATED"/>
    <property type="match status" value="1"/>
</dbReference>
<dbReference type="PANTHER" id="PTHR37423:SF2">
    <property type="entry name" value="MEMBRANE-BOUND LYTIC MUREIN TRANSGLYCOSYLASE C"/>
    <property type="match status" value="1"/>
</dbReference>
<gene>
    <name evidence="2" type="ORF">A2494_01360</name>
</gene>
<evidence type="ECO:0000313" key="3">
    <source>
        <dbReference type="Proteomes" id="UP000178106"/>
    </source>
</evidence>
<proteinExistence type="predicted"/>
<dbReference type="InterPro" id="IPR008258">
    <property type="entry name" value="Transglycosylase_SLT_dom_1"/>
</dbReference>
<comment type="caution">
    <text evidence="2">The sequence shown here is derived from an EMBL/GenBank/DDBJ whole genome shotgun (WGS) entry which is preliminary data.</text>
</comment>
<dbReference type="CDD" id="cd00254">
    <property type="entry name" value="LT-like"/>
    <property type="match status" value="1"/>
</dbReference>
<dbReference type="AlphaFoldDB" id="A0A1G2E0K1"/>
<sequence>MVLNDSFGEQTGSRRPFQKKALFLSVAFFLGVFFPLTSSAAPLTYLKQNAPDFAKQAKNNYGEIINIASLLHDYDKNMILAVIVVESEGKQSAVSHKGARGLMQLMPGTARAMGAKDPNDPFQNILAGTKYLKELDERYGFDMQEALVAYNMGPTRAKRWLSQYSAEDYLYVKKVMYVYNVLEKQEEENRRIAGAVAQKVSLGSDMNDAHPLLMKPRNLSLAELPITLPSGRRNETRDEN</sequence>
<reference evidence="2 3" key="1">
    <citation type="journal article" date="2016" name="Nat. Commun.">
        <title>Thousands of microbial genomes shed light on interconnected biogeochemical processes in an aquifer system.</title>
        <authorList>
            <person name="Anantharaman K."/>
            <person name="Brown C.T."/>
            <person name="Hug L.A."/>
            <person name="Sharon I."/>
            <person name="Castelle C.J."/>
            <person name="Probst A.J."/>
            <person name="Thomas B.C."/>
            <person name="Singh A."/>
            <person name="Wilkins M.J."/>
            <person name="Karaoz U."/>
            <person name="Brodie E.L."/>
            <person name="Williams K.H."/>
            <person name="Hubbard S.S."/>
            <person name="Banfield J.F."/>
        </authorList>
    </citation>
    <scope>NUCLEOTIDE SEQUENCE [LARGE SCALE GENOMIC DNA]</scope>
</reference>
<dbReference type="Pfam" id="PF01464">
    <property type="entry name" value="SLT"/>
    <property type="match status" value="1"/>
</dbReference>
<feature type="domain" description="Transglycosylase SLT" evidence="1">
    <location>
        <begin position="66"/>
        <end position="168"/>
    </location>
</feature>
<dbReference type="Proteomes" id="UP000178106">
    <property type="component" value="Unassembled WGS sequence"/>
</dbReference>
<dbReference type="InterPro" id="IPR023346">
    <property type="entry name" value="Lysozyme-like_dom_sf"/>
</dbReference>
<evidence type="ECO:0000259" key="1">
    <source>
        <dbReference type="Pfam" id="PF01464"/>
    </source>
</evidence>